<dbReference type="PANTHER" id="PTHR11579:SF0">
    <property type="entry name" value="PROTEIN-L-ISOASPARTATE(D-ASPARTATE) O-METHYLTRANSFERASE"/>
    <property type="match status" value="1"/>
</dbReference>
<dbReference type="EMBL" id="HBUF01127859">
    <property type="protein sequence ID" value="CAG6643594.1"/>
    <property type="molecule type" value="Transcribed_RNA"/>
</dbReference>
<evidence type="ECO:0000256" key="9">
    <source>
        <dbReference type="SAM" id="SignalP"/>
    </source>
</evidence>
<feature type="region of interest" description="Disordered" evidence="8">
    <location>
        <begin position="26"/>
        <end position="78"/>
    </location>
</feature>
<dbReference type="EMBL" id="HBUF01127858">
    <property type="protein sequence ID" value="CAG6643592.1"/>
    <property type="molecule type" value="Transcribed_RNA"/>
</dbReference>
<dbReference type="Gene3D" id="3.40.50.150">
    <property type="entry name" value="Vaccinia Virus protein VP39"/>
    <property type="match status" value="1"/>
</dbReference>
<keyword evidence="5 10" id="KW-0489">Methyltransferase</keyword>
<dbReference type="EC" id="2.1.1.77" evidence="3"/>
<feature type="signal peptide" evidence="9">
    <location>
        <begin position="1"/>
        <end position="19"/>
    </location>
</feature>
<comment type="subcellular location">
    <subcellularLocation>
        <location evidence="1">Cytoplasm</location>
    </subcellularLocation>
</comment>
<dbReference type="InterPro" id="IPR029063">
    <property type="entry name" value="SAM-dependent_MTases_sf"/>
</dbReference>
<dbReference type="GO" id="GO:0032259">
    <property type="term" value="P:methylation"/>
    <property type="evidence" value="ECO:0007669"/>
    <property type="project" value="UniProtKB-KW"/>
</dbReference>
<dbReference type="EMBL" id="HBUF01351523">
    <property type="protein sequence ID" value="CAG6714181.1"/>
    <property type="molecule type" value="Transcribed_RNA"/>
</dbReference>
<dbReference type="InterPro" id="IPR000682">
    <property type="entry name" value="PCMT"/>
</dbReference>
<feature type="compositionally biased region" description="Low complexity" evidence="8">
    <location>
        <begin position="67"/>
        <end position="78"/>
    </location>
</feature>
<evidence type="ECO:0000256" key="4">
    <source>
        <dbReference type="ARBA" id="ARBA00022490"/>
    </source>
</evidence>
<comment type="similarity">
    <text evidence="2">Belongs to the methyltransferase superfamily. L-isoaspartyl/D-aspartyl protein methyltransferase family.</text>
</comment>
<dbReference type="CDD" id="cd02440">
    <property type="entry name" value="AdoMet_MTases"/>
    <property type="match status" value="1"/>
</dbReference>
<dbReference type="SUPFAM" id="SSF53335">
    <property type="entry name" value="S-adenosyl-L-methionine-dependent methyltransferases"/>
    <property type="match status" value="1"/>
</dbReference>
<evidence type="ECO:0000256" key="1">
    <source>
        <dbReference type="ARBA" id="ARBA00004496"/>
    </source>
</evidence>
<evidence type="ECO:0000313" key="10">
    <source>
        <dbReference type="EMBL" id="CAG6643592.1"/>
    </source>
</evidence>
<dbReference type="Pfam" id="PF01135">
    <property type="entry name" value="PCMT"/>
    <property type="match status" value="1"/>
</dbReference>
<keyword evidence="6 10" id="KW-0808">Transferase</keyword>
<dbReference type="EMBL" id="HBUF01351522">
    <property type="protein sequence ID" value="CAG6714179.1"/>
    <property type="molecule type" value="Transcribed_RNA"/>
</dbReference>
<reference evidence="10" key="1">
    <citation type="submission" date="2021-05" db="EMBL/GenBank/DDBJ databases">
        <authorList>
            <person name="Alioto T."/>
            <person name="Alioto T."/>
            <person name="Gomez Garrido J."/>
        </authorList>
    </citation>
    <scope>NUCLEOTIDE SEQUENCE</scope>
</reference>
<sequence>MRCFFVLVLTVSVFVLAKAQYDDNQGPEPVQANAYYDNEGPAHYNENQVPGVDGQHQPPQQVGQNYGHAHAQGQGQGQAPIRRVASPILNDTFSLPPYYHSISTTRRTVKVNRRTYAQQIDTLVRDGALKTPRVVEAFHKVDRGYFVHRLEDEPYGFMARKLGRGVFMEKPHMQARIIELLEEKLQEGNRVLDIGSGTAFMSCVFAELVGNTGKVFAVEHMKDQCEESWDNVLNVRPDLIHDGRLHIRCRDGRVGLPNVAPYDAIFFSTYIPDIPNSILLQLKPGGRLVCGIGKSRSFHRLVVIDRSEDGDSFSKYDLGTENFVNPLVGSNDQNDNWLYQQARKRIVEARNQGFSGLNLAKKLRLFTLKPVDLRKLEDDTFKFVEV</sequence>
<dbReference type="GO" id="GO:0005737">
    <property type="term" value="C:cytoplasm"/>
    <property type="evidence" value="ECO:0007669"/>
    <property type="project" value="UniProtKB-SubCell"/>
</dbReference>
<dbReference type="PANTHER" id="PTHR11579">
    <property type="entry name" value="PROTEIN-L-ISOASPARTATE O-METHYLTRANSFERASE"/>
    <property type="match status" value="1"/>
</dbReference>
<keyword evidence="4" id="KW-0963">Cytoplasm</keyword>
<keyword evidence="7" id="KW-0949">S-adenosyl-L-methionine</keyword>
<evidence type="ECO:0000256" key="5">
    <source>
        <dbReference type="ARBA" id="ARBA00022603"/>
    </source>
</evidence>
<evidence type="ECO:0000256" key="6">
    <source>
        <dbReference type="ARBA" id="ARBA00022679"/>
    </source>
</evidence>
<evidence type="ECO:0000256" key="7">
    <source>
        <dbReference type="ARBA" id="ARBA00022691"/>
    </source>
</evidence>
<protein>
    <recommendedName>
        <fullName evidence="3">protein-L-isoaspartate(D-aspartate) O-methyltransferase</fullName>
        <ecNumber evidence="3">2.1.1.77</ecNumber>
    </recommendedName>
</protein>
<proteinExistence type="inferred from homology"/>
<dbReference type="GO" id="GO:0004719">
    <property type="term" value="F:protein-L-isoaspartate (D-aspartate) O-methyltransferase activity"/>
    <property type="evidence" value="ECO:0007669"/>
    <property type="project" value="UniProtKB-EC"/>
</dbReference>
<evidence type="ECO:0000256" key="3">
    <source>
        <dbReference type="ARBA" id="ARBA00011890"/>
    </source>
</evidence>
<evidence type="ECO:0000256" key="2">
    <source>
        <dbReference type="ARBA" id="ARBA00005369"/>
    </source>
</evidence>
<keyword evidence="9" id="KW-0732">Signal</keyword>
<dbReference type="EMBL" id="HBUF01570825">
    <property type="protein sequence ID" value="CAG6766443.1"/>
    <property type="molecule type" value="Transcribed_RNA"/>
</dbReference>
<evidence type="ECO:0000256" key="8">
    <source>
        <dbReference type="SAM" id="MobiDB-lite"/>
    </source>
</evidence>
<dbReference type="EMBL" id="HBUF01351521">
    <property type="protein sequence ID" value="CAG6714177.1"/>
    <property type="molecule type" value="Transcribed_RNA"/>
</dbReference>
<feature type="chain" id="PRO_5036262347" description="protein-L-isoaspartate(D-aspartate) O-methyltransferase" evidence="9">
    <location>
        <begin position="20"/>
        <end position="386"/>
    </location>
</feature>
<organism evidence="10">
    <name type="scientific">Cacopsylla melanoneura</name>
    <dbReference type="NCBI Taxonomy" id="428564"/>
    <lineage>
        <taxon>Eukaryota</taxon>
        <taxon>Metazoa</taxon>
        <taxon>Ecdysozoa</taxon>
        <taxon>Arthropoda</taxon>
        <taxon>Hexapoda</taxon>
        <taxon>Insecta</taxon>
        <taxon>Pterygota</taxon>
        <taxon>Neoptera</taxon>
        <taxon>Paraneoptera</taxon>
        <taxon>Hemiptera</taxon>
        <taxon>Sternorrhyncha</taxon>
        <taxon>Psylloidea</taxon>
        <taxon>Psyllidae</taxon>
        <taxon>Psyllinae</taxon>
        <taxon>Cacopsylla</taxon>
    </lineage>
</organism>
<dbReference type="EMBL" id="HBUF01214361">
    <property type="protein sequence ID" value="CAG6666489.1"/>
    <property type="molecule type" value="Transcribed_RNA"/>
</dbReference>
<dbReference type="AlphaFoldDB" id="A0A8D8W1G5"/>
<accession>A0A8D8W1G5</accession>
<name>A0A8D8W1G5_9HEMI</name>
<dbReference type="EMBL" id="HBUF01214362">
    <property type="protein sequence ID" value="CAG6666490.1"/>
    <property type="molecule type" value="Transcribed_RNA"/>
</dbReference>